<accession>A0ABT0PR84</accession>
<keyword evidence="1 4" id="KW-0489">Methyltransferase</keyword>
<evidence type="ECO:0000256" key="2">
    <source>
        <dbReference type="ARBA" id="ARBA00022679"/>
    </source>
</evidence>
<dbReference type="EMBL" id="JAMFMA010000001">
    <property type="protein sequence ID" value="MCL6273217.1"/>
    <property type="molecule type" value="Genomic_DNA"/>
</dbReference>
<dbReference type="CDD" id="cd02440">
    <property type="entry name" value="AdoMet_MTases"/>
    <property type="match status" value="1"/>
</dbReference>
<gene>
    <name evidence="4" type="ORF">M3P19_04310</name>
</gene>
<dbReference type="Pfam" id="PF01596">
    <property type="entry name" value="Methyltransf_3"/>
    <property type="match status" value="1"/>
</dbReference>
<proteinExistence type="predicted"/>
<protein>
    <submittedName>
        <fullName evidence="4">Class I SAM-dependent methyltransferase</fullName>
        <ecNumber evidence="4">2.1.1.-</ecNumber>
    </submittedName>
</protein>
<evidence type="ECO:0000256" key="1">
    <source>
        <dbReference type="ARBA" id="ARBA00022603"/>
    </source>
</evidence>
<dbReference type="SUPFAM" id="SSF53335">
    <property type="entry name" value="S-adenosyl-L-methionine-dependent methyltransferases"/>
    <property type="match status" value="1"/>
</dbReference>
<organism evidence="4 5">
    <name type="scientific">Flagellimonas spongiicola</name>
    <dbReference type="NCBI Taxonomy" id="2942208"/>
    <lineage>
        <taxon>Bacteria</taxon>
        <taxon>Pseudomonadati</taxon>
        <taxon>Bacteroidota</taxon>
        <taxon>Flavobacteriia</taxon>
        <taxon>Flavobacteriales</taxon>
        <taxon>Flavobacteriaceae</taxon>
        <taxon>Flagellimonas</taxon>
    </lineage>
</organism>
<dbReference type="PANTHER" id="PTHR43167:SF1">
    <property type="entry name" value="PUTATIVE (AFU_ORTHOLOGUE AFUA_6G01830)-RELATED"/>
    <property type="match status" value="1"/>
</dbReference>
<keyword evidence="3" id="KW-0949">S-adenosyl-L-methionine</keyword>
<dbReference type="GO" id="GO:0032259">
    <property type="term" value="P:methylation"/>
    <property type="evidence" value="ECO:0007669"/>
    <property type="project" value="UniProtKB-KW"/>
</dbReference>
<evidence type="ECO:0000313" key="4">
    <source>
        <dbReference type="EMBL" id="MCL6273217.1"/>
    </source>
</evidence>
<dbReference type="EC" id="2.1.1.-" evidence="4"/>
<evidence type="ECO:0000256" key="3">
    <source>
        <dbReference type="ARBA" id="ARBA00022691"/>
    </source>
</evidence>
<name>A0ABT0PR84_9FLAO</name>
<dbReference type="RefSeq" id="WP_249656398.1">
    <property type="nucleotide sequence ID" value="NZ_JAMFMA010000001.1"/>
</dbReference>
<reference evidence="4 5" key="1">
    <citation type="submission" date="2022-05" db="EMBL/GenBank/DDBJ databases">
        <authorList>
            <person name="Park J.-S."/>
        </authorList>
    </citation>
    <scope>NUCLEOTIDE SEQUENCE [LARGE SCALE GENOMIC DNA]</scope>
    <source>
        <strain evidence="4 5">2012CJ35-5</strain>
    </source>
</reference>
<keyword evidence="2 4" id="KW-0808">Transferase</keyword>
<dbReference type="GO" id="GO:0008168">
    <property type="term" value="F:methyltransferase activity"/>
    <property type="evidence" value="ECO:0007669"/>
    <property type="project" value="UniProtKB-KW"/>
</dbReference>
<comment type="caution">
    <text evidence="4">The sequence shown here is derived from an EMBL/GenBank/DDBJ whole genome shotgun (WGS) entry which is preliminary data.</text>
</comment>
<dbReference type="Proteomes" id="UP001203607">
    <property type="component" value="Unassembled WGS sequence"/>
</dbReference>
<keyword evidence="5" id="KW-1185">Reference proteome</keyword>
<evidence type="ECO:0000313" key="5">
    <source>
        <dbReference type="Proteomes" id="UP001203607"/>
    </source>
</evidence>
<sequence length="192" mass="21377">MNQAIIRDMPALYPELLDKSSEIGFQMPSDQYIGTLLKTLVASKPVGNFLELGTGIGLSLSWMLDGMDNASKLTSIDNDGSLIAIAKEFFATEERLRLECQDGTTWIKQNQHKKFDLIFADAWPGKYDLLDETLGMLKSGGFYVIDDMNPQSNWPDGHADKATALITELDNRKDIKLTKMDWSTGVIVAVKL</sequence>
<dbReference type="InterPro" id="IPR002935">
    <property type="entry name" value="SAM_O-MeTrfase"/>
</dbReference>
<dbReference type="PANTHER" id="PTHR43167">
    <property type="entry name" value="PUTATIVE (AFU_ORTHOLOGUE AFUA_6G01830)-RELATED"/>
    <property type="match status" value="1"/>
</dbReference>
<dbReference type="InterPro" id="IPR029063">
    <property type="entry name" value="SAM-dependent_MTases_sf"/>
</dbReference>
<dbReference type="Gene3D" id="3.40.50.150">
    <property type="entry name" value="Vaccinia Virus protein VP39"/>
    <property type="match status" value="1"/>
</dbReference>